<keyword evidence="3" id="KW-1185">Reference proteome</keyword>
<dbReference type="Proteomes" id="UP000547444">
    <property type="component" value="Unassembled WGS sequence"/>
</dbReference>
<feature type="compositionally biased region" description="Basic and acidic residues" evidence="1">
    <location>
        <begin position="387"/>
        <end position="398"/>
    </location>
</feature>
<comment type="caution">
    <text evidence="2">The sequence shown here is derived from an EMBL/GenBank/DDBJ whole genome shotgun (WGS) entry which is preliminary data.</text>
</comment>
<protein>
    <submittedName>
        <fullName evidence="2">Uncharacterized protein</fullName>
    </submittedName>
</protein>
<sequence length="456" mass="49988">MSGSRCRAATLDDANESQPALTEQAAGLCETCSKTYAEAVKQLPRDWAELLVTIGHRQAAQGEVVHSTPSPTVLLNATNDRLMVDIAEWIDIAAGMVADRRGMAKPTGARRLPLAVDPKDGKKKPPQVGSIALRTWDWLSSPRAWPVLSGQHRMVLNSLAVLAAEPEAPVRVWAHPARCDEHRALIDTAEDVVGAVAAGSPEHQAASRELERARLAAAVCDDCNGWGPRGQARETRTVTGIEVLQKLVNLHHLVRKHLGHTRLREMFTMPCPRCGYPTGRDDGTTIITCENTNCTPRGRSSWSEREYDWLTGRVIEGNTELWLFDEAYQRLDRLQQLIDKIKADGIDLREPGWGAIIAEELDVIIDGHERPEDRATSTDKASASRRQAADDQRSWKAEPKHKKPKVKSREVRDVGIAGSSLSTITDIDLNTTAPQGICGTCCLTLPCDCEPGATHA</sequence>
<reference evidence="2 3" key="1">
    <citation type="submission" date="2020-03" db="EMBL/GenBank/DDBJ databases">
        <title>Sequencing the genomes of 1000 actinobacteria strains.</title>
        <authorList>
            <person name="Klenk H.-P."/>
        </authorList>
    </citation>
    <scope>NUCLEOTIDE SEQUENCE [LARGE SCALE GENOMIC DNA]</scope>
    <source>
        <strain evidence="2 3">DSM 44556</strain>
    </source>
</reference>
<dbReference type="EMBL" id="JAANOW010000005">
    <property type="protein sequence ID" value="NIH98919.1"/>
    <property type="molecule type" value="Genomic_DNA"/>
</dbReference>
<dbReference type="RefSeq" id="WP_167164619.1">
    <property type="nucleotide sequence ID" value="NZ_JAANOW010000005.1"/>
</dbReference>
<proteinExistence type="predicted"/>
<gene>
    <name evidence="2" type="ORF">FHU31_005943</name>
</gene>
<evidence type="ECO:0000313" key="3">
    <source>
        <dbReference type="Proteomes" id="UP000547444"/>
    </source>
</evidence>
<evidence type="ECO:0000256" key="1">
    <source>
        <dbReference type="SAM" id="MobiDB-lite"/>
    </source>
</evidence>
<evidence type="ECO:0000313" key="2">
    <source>
        <dbReference type="EMBL" id="NIH98919.1"/>
    </source>
</evidence>
<dbReference type="AlphaFoldDB" id="A0A7X5U5S5"/>
<accession>A0A7X5U5S5</accession>
<organism evidence="2 3">
    <name type="scientific">Mycolicibacterium fluoranthenivorans</name>
    <dbReference type="NCBI Taxonomy" id="258505"/>
    <lineage>
        <taxon>Bacteria</taxon>
        <taxon>Bacillati</taxon>
        <taxon>Actinomycetota</taxon>
        <taxon>Actinomycetes</taxon>
        <taxon>Mycobacteriales</taxon>
        <taxon>Mycobacteriaceae</taxon>
        <taxon>Mycolicibacterium</taxon>
    </lineage>
</organism>
<name>A0A7X5U5S5_9MYCO</name>
<feature type="region of interest" description="Disordered" evidence="1">
    <location>
        <begin position="369"/>
        <end position="411"/>
    </location>
</feature>